<sequence length="158" mass="18116">MGDLNTTGPADWIDNQNVSVVQNGSPHTWQFDSLRFGSHSEGSWLVGSNYWNTGHWYYLGIIQPGESVKLPVAVTLDEELTTNEYMGATFYLQPKFEAIQITNEAVFDAWGMAYLDGINKWLDTAYDHTDQRWEATDEDEVPPQSFFWNILTKLWEAI</sequence>
<dbReference type="EMBL" id="VSSQ01107440">
    <property type="protein sequence ID" value="MPN46615.1"/>
    <property type="molecule type" value="Genomic_DNA"/>
</dbReference>
<gene>
    <name evidence="1" type="ORF">SDC9_194206</name>
</gene>
<name>A0A645I5M5_9ZZZZ</name>
<reference evidence="1" key="1">
    <citation type="submission" date="2019-08" db="EMBL/GenBank/DDBJ databases">
        <authorList>
            <person name="Kucharzyk K."/>
            <person name="Murdoch R.W."/>
            <person name="Higgins S."/>
            <person name="Loffler F."/>
        </authorList>
    </citation>
    <scope>NUCLEOTIDE SEQUENCE</scope>
</reference>
<protein>
    <submittedName>
        <fullName evidence="1">Uncharacterized protein</fullName>
    </submittedName>
</protein>
<evidence type="ECO:0000313" key="1">
    <source>
        <dbReference type="EMBL" id="MPN46615.1"/>
    </source>
</evidence>
<proteinExistence type="predicted"/>
<accession>A0A645I5M5</accession>
<comment type="caution">
    <text evidence="1">The sequence shown here is derived from an EMBL/GenBank/DDBJ whole genome shotgun (WGS) entry which is preliminary data.</text>
</comment>
<organism evidence="1">
    <name type="scientific">bioreactor metagenome</name>
    <dbReference type="NCBI Taxonomy" id="1076179"/>
    <lineage>
        <taxon>unclassified sequences</taxon>
        <taxon>metagenomes</taxon>
        <taxon>ecological metagenomes</taxon>
    </lineage>
</organism>
<dbReference type="AlphaFoldDB" id="A0A645I5M5"/>